<dbReference type="InterPro" id="IPR024311">
    <property type="entry name" value="Lipocalin-like"/>
</dbReference>
<dbReference type="Pfam" id="PF12702">
    <property type="entry name" value="Lipocalin_3"/>
    <property type="match status" value="1"/>
</dbReference>
<evidence type="ECO:0000256" key="2">
    <source>
        <dbReference type="SAM" id="SignalP"/>
    </source>
</evidence>
<dbReference type="OrthoDB" id="199694at2"/>
<evidence type="ECO:0000313" key="4">
    <source>
        <dbReference type="EMBL" id="OQP63926.1"/>
    </source>
</evidence>
<feature type="chain" id="PRO_5010746279" description="Lipocalin-like domain-containing protein" evidence="2">
    <location>
        <begin position="20"/>
        <end position="143"/>
    </location>
</feature>
<feature type="compositionally biased region" description="Polar residues" evidence="1">
    <location>
        <begin position="33"/>
        <end position="43"/>
    </location>
</feature>
<evidence type="ECO:0000259" key="3">
    <source>
        <dbReference type="Pfam" id="PF12702"/>
    </source>
</evidence>
<keyword evidence="5" id="KW-1185">Reference proteome</keyword>
<keyword evidence="2" id="KW-0732">Signal</keyword>
<organism evidence="4 5">
    <name type="scientific">Niastella vici</name>
    <dbReference type="NCBI Taxonomy" id="1703345"/>
    <lineage>
        <taxon>Bacteria</taxon>
        <taxon>Pseudomonadati</taxon>
        <taxon>Bacteroidota</taxon>
        <taxon>Chitinophagia</taxon>
        <taxon>Chitinophagales</taxon>
        <taxon>Chitinophagaceae</taxon>
        <taxon>Niastella</taxon>
    </lineage>
</organism>
<gene>
    <name evidence="4" type="ORF">A3860_23655</name>
</gene>
<feature type="domain" description="Lipocalin-like" evidence="3">
    <location>
        <begin position="51"/>
        <end position="141"/>
    </location>
</feature>
<proteinExistence type="predicted"/>
<feature type="signal peptide" evidence="2">
    <location>
        <begin position="1"/>
        <end position="19"/>
    </location>
</feature>
<feature type="region of interest" description="Disordered" evidence="1">
    <location>
        <begin position="22"/>
        <end position="44"/>
    </location>
</feature>
<dbReference type="Gene3D" id="2.40.128.280">
    <property type="match status" value="1"/>
</dbReference>
<dbReference type="RefSeq" id="WP_081147595.1">
    <property type="nucleotide sequence ID" value="NZ_LVYD01000044.1"/>
</dbReference>
<reference evidence="4 5" key="1">
    <citation type="submission" date="2016-03" db="EMBL/GenBank/DDBJ databases">
        <title>Niastella vici sp. nov., isolated from farmland soil.</title>
        <authorList>
            <person name="Chen L."/>
            <person name="Wang D."/>
            <person name="Yang S."/>
            <person name="Wang G."/>
        </authorList>
    </citation>
    <scope>NUCLEOTIDE SEQUENCE [LARGE SCALE GENOMIC DNA]</scope>
    <source>
        <strain evidence="4 5">DJ57</strain>
    </source>
</reference>
<protein>
    <recommendedName>
        <fullName evidence="3">Lipocalin-like domain-containing protein</fullName>
    </recommendedName>
</protein>
<dbReference type="AlphaFoldDB" id="A0A1V9G0A8"/>
<dbReference type="Proteomes" id="UP000192796">
    <property type="component" value="Unassembled WGS sequence"/>
</dbReference>
<sequence length="143" mass="15360">MKARTSILAVITCASSLVACNSNNEPKQKENSAETNPVTSTTIAEPAPVGKLVGKWVQPIPGQEPGKQGFQLNADGTASSINMHTLIYDKWKVKGDTLMLWNHTTGVKAAGQGIDTTIVKQITDSTLILMENGGMELSYTREK</sequence>
<dbReference type="PROSITE" id="PS51257">
    <property type="entry name" value="PROKAR_LIPOPROTEIN"/>
    <property type="match status" value="1"/>
</dbReference>
<dbReference type="EMBL" id="LVYD01000044">
    <property type="protein sequence ID" value="OQP63926.1"/>
    <property type="molecule type" value="Genomic_DNA"/>
</dbReference>
<evidence type="ECO:0000256" key="1">
    <source>
        <dbReference type="SAM" id="MobiDB-lite"/>
    </source>
</evidence>
<comment type="caution">
    <text evidence="4">The sequence shown here is derived from an EMBL/GenBank/DDBJ whole genome shotgun (WGS) entry which is preliminary data.</text>
</comment>
<name>A0A1V9G0A8_9BACT</name>
<accession>A0A1V9G0A8</accession>
<evidence type="ECO:0000313" key="5">
    <source>
        <dbReference type="Proteomes" id="UP000192796"/>
    </source>
</evidence>